<dbReference type="VEuPathDB" id="FungiDB:PC110_g7164"/>
<comment type="subunit">
    <text evidence="3">The nucleosome is a histone octamer containing two molecules each of H2A, H2B, H3 and H4 assembled in one H3-H4 heterotetramer and two H2A-H2B heterodimers. The octamer wraps approximately 147 bp of DNA.</text>
</comment>
<evidence type="ECO:0000313" key="9">
    <source>
        <dbReference type="Proteomes" id="UP000688947"/>
    </source>
</evidence>
<evidence type="ECO:0000313" key="8">
    <source>
        <dbReference type="EMBL" id="KAG6953174.1"/>
    </source>
</evidence>
<keyword evidence="7" id="KW-0544">Nucleosome core</keyword>
<accession>A0A8T1U6W0</accession>
<evidence type="ECO:0008006" key="10">
    <source>
        <dbReference type="Google" id="ProtNLM"/>
    </source>
</evidence>
<dbReference type="PANTHER" id="PTHR10484">
    <property type="entry name" value="HISTONE H4"/>
    <property type="match status" value="1"/>
</dbReference>
<dbReference type="Proteomes" id="UP000688947">
    <property type="component" value="Unassembled WGS sequence"/>
</dbReference>
<dbReference type="AlphaFoldDB" id="A0A8T1U6W0"/>
<proteinExistence type="predicted"/>
<dbReference type="GO" id="GO:0030527">
    <property type="term" value="F:structural constituent of chromatin"/>
    <property type="evidence" value="ECO:0007669"/>
    <property type="project" value="InterPro"/>
</dbReference>
<dbReference type="SMART" id="SM00417">
    <property type="entry name" value="H4"/>
    <property type="match status" value="1"/>
</dbReference>
<dbReference type="GO" id="GO:0005634">
    <property type="term" value="C:nucleus"/>
    <property type="evidence" value="ECO:0007669"/>
    <property type="project" value="UniProtKB-SubCell"/>
</dbReference>
<dbReference type="CDD" id="cd22912">
    <property type="entry name" value="HFD_H4"/>
    <property type="match status" value="1"/>
</dbReference>
<protein>
    <recommendedName>
        <fullName evidence="10">Histone H4</fullName>
    </recommendedName>
</protein>
<gene>
    <name evidence="8" type="ORF">JG687_00012542</name>
</gene>
<comment type="caution">
    <text evidence="8">The sequence shown here is derived from an EMBL/GenBank/DDBJ whole genome shotgun (WGS) entry which is preliminary data.</text>
</comment>
<evidence type="ECO:0000256" key="1">
    <source>
        <dbReference type="ARBA" id="ARBA00004123"/>
    </source>
</evidence>
<dbReference type="GO" id="GO:0000786">
    <property type="term" value="C:nucleosome"/>
    <property type="evidence" value="ECO:0007669"/>
    <property type="project" value="UniProtKB-KW"/>
</dbReference>
<keyword evidence="5" id="KW-0238">DNA-binding</keyword>
<dbReference type="InterPro" id="IPR001951">
    <property type="entry name" value="Histone_H4"/>
</dbReference>
<evidence type="ECO:0000256" key="3">
    <source>
        <dbReference type="ARBA" id="ARBA00011538"/>
    </source>
</evidence>
<reference evidence="8" key="1">
    <citation type="submission" date="2021-01" db="EMBL/GenBank/DDBJ databases">
        <title>Phytophthora aleatoria, a newly-described species from Pinus radiata is distinct from Phytophthora cactorum isolates based on comparative genomics.</title>
        <authorList>
            <person name="Mcdougal R."/>
            <person name="Panda P."/>
            <person name="Williams N."/>
            <person name="Studholme D.J."/>
        </authorList>
    </citation>
    <scope>NUCLEOTIDE SEQUENCE</scope>
    <source>
        <strain evidence="8">NZFS 3830</strain>
    </source>
</reference>
<evidence type="ECO:0000256" key="7">
    <source>
        <dbReference type="ARBA" id="ARBA00023269"/>
    </source>
</evidence>
<evidence type="ECO:0000256" key="5">
    <source>
        <dbReference type="ARBA" id="ARBA00023125"/>
    </source>
</evidence>
<comment type="subcellular location">
    <subcellularLocation>
        <location evidence="2">Chromosome</location>
    </subcellularLocation>
    <subcellularLocation>
        <location evidence="1">Nucleus</location>
    </subcellularLocation>
</comment>
<evidence type="ECO:0000256" key="2">
    <source>
        <dbReference type="ARBA" id="ARBA00004286"/>
    </source>
</evidence>
<name>A0A8T1U6W0_9STRA</name>
<evidence type="ECO:0000256" key="4">
    <source>
        <dbReference type="ARBA" id="ARBA00022454"/>
    </source>
</evidence>
<organism evidence="8 9">
    <name type="scientific">Phytophthora cactorum</name>
    <dbReference type="NCBI Taxonomy" id="29920"/>
    <lineage>
        <taxon>Eukaryota</taxon>
        <taxon>Sar</taxon>
        <taxon>Stramenopiles</taxon>
        <taxon>Oomycota</taxon>
        <taxon>Peronosporomycetes</taxon>
        <taxon>Peronosporales</taxon>
        <taxon>Peronosporaceae</taxon>
        <taxon>Phytophthora</taxon>
    </lineage>
</organism>
<dbReference type="OrthoDB" id="5777208at2759"/>
<keyword evidence="6" id="KW-0539">Nucleus</keyword>
<sequence>MAGHGQGAKAIRKGGSKRHRFSLRDNIQGISRPAIHRLARRAGVIRMLSLVYKEARAVLKVFVCSLMEHTNRKTATSRDVVNALKRQGRTLYGFDT</sequence>
<dbReference type="GO" id="GO:0003677">
    <property type="term" value="F:DNA binding"/>
    <property type="evidence" value="ECO:0007669"/>
    <property type="project" value="UniProtKB-KW"/>
</dbReference>
<evidence type="ECO:0000256" key="6">
    <source>
        <dbReference type="ARBA" id="ARBA00023242"/>
    </source>
</evidence>
<dbReference type="EMBL" id="JAENGZ010000850">
    <property type="protein sequence ID" value="KAG6953174.1"/>
    <property type="molecule type" value="Genomic_DNA"/>
</dbReference>
<keyword evidence="4" id="KW-0158">Chromosome</keyword>